<dbReference type="AlphaFoldDB" id="A0ABD5QFC9"/>
<protein>
    <submittedName>
        <fullName evidence="1">Uncharacterized protein</fullName>
    </submittedName>
</protein>
<accession>A0ABD5QFC9</accession>
<name>A0ABD5QFC9_9EURY</name>
<reference evidence="1 2" key="1">
    <citation type="journal article" date="2019" name="Int. J. Syst. Evol. Microbiol.">
        <title>The Global Catalogue of Microorganisms (GCM) 10K type strain sequencing project: providing services to taxonomists for standard genome sequencing and annotation.</title>
        <authorList>
            <consortium name="The Broad Institute Genomics Platform"/>
            <consortium name="The Broad Institute Genome Sequencing Center for Infectious Disease"/>
            <person name="Wu L."/>
            <person name="Ma J."/>
        </authorList>
    </citation>
    <scope>NUCLEOTIDE SEQUENCE [LARGE SCALE GENOMIC DNA]</scope>
    <source>
        <strain evidence="1 2">CGMCC 1.15824</strain>
    </source>
</reference>
<comment type="caution">
    <text evidence="1">The sequence shown here is derived from an EMBL/GenBank/DDBJ whole genome shotgun (WGS) entry which is preliminary data.</text>
</comment>
<organism evidence="1 2">
    <name type="scientific">Saliphagus infecundisoli</name>
    <dbReference type="NCBI Taxonomy" id="1849069"/>
    <lineage>
        <taxon>Archaea</taxon>
        <taxon>Methanobacteriati</taxon>
        <taxon>Methanobacteriota</taxon>
        <taxon>Stenosarchaea group</taxon>
        <taxon>Halobacteria</taxon>
        <taxon>Halobacteriales</taxon>
        <taxon>Natrialbaceae</taxon>
        <taxon>Saliphagus</taxon>
    </lineage>
</organism>
<evidence type="ECO:0000313" key="1">
    <source>
        <dbReference type="EMBL" id="MFC4987727.1"/>
    </source>
</evidence>
<dbReference type="RefSeq" id="WP_224827840.1">
    <property type="nucleotide sequence ID" value="NZ_JAIVEF010000002.1"/>
</dbReference>
<evidence type="ECO:0000313" key="2">
    <source>
        <dbReference type="Proteomes" id="UP001595925"/>
    </source>
</evidence>
<keyword evidence="2" id="KW-1185">Reference proteome</keyword>
<sequence>MARTLTDDDVGKKVIDAEEKELGIVAKVEHERAAVDPNPSVAEHVMAKIGWEGEDEEDYTVTEEMIDRFDEGNDEIILRGNL</sequence>
<gene>
    <name evidence="1" type="ORF">ACFPFO_08110</name>
</gene>
<dbReference type="Proteomes" id="UP001595925">
    <property type="component" value="Unassembled WGS sequence"/>
</dbReference>
<dbReference type="EMBL" id="JBHSJG010000029">
    <property type="protein sequence ID" value="MFC4987727.1"/>
    <property type="molecule type" value="Genomic_DNA"/>
</dbReference>
<proteinExistence type="predicted"/>